<evidence type="ECO:0000256" key="3">
    <source>
        <dbReference type="ARBA" id="ARBA00023002"/>
    </source>
</evidence>
<evidence type="ECO:0000256" key="2">
    <source>
        <dbReference type="ARBA" id="ARBA00022553"/>
    </source>
</evidence>
<feature type="domain" description="Carrier" evidence="4">
    <location>
        <begin position="314"/>
        <end position="391"/>
    </location>
</feature>
<dbReference type="PANTHER" id="PTHR43775">
    <property type="entry name" value="FATTY ACID SYNTHASE"/>
    <property type="match status" value="1"/>
</dbReference>
<dbReference type="InterPro" id="IPR009081">
    <property type="entry name" value="PP-bd_ACP"/>
</dbReference>
<keyword evidence="6" id="KW-1185">Reference proteome</keyword>
<keyword evidence="2" id="KW-0597">Phosphoprotein</keyword>
<dbReference type="GO" id="GO:0044550">
    <property type="term" value="P:secondary metabolite biosynthetic process"/>
    <property type="evidence" value="ECO:0007669"/>
    <property type="project" value="TreeGrafter"/>
</dbReference>
<dbReference type="SMART" id="SM00823">
    <property type="entry name" value="PKS_PP"/>
    <property type="match status" value="1"/>
</dbReference>
<dbReference type="Gene3D" id="1.10.1200.10">
    <property type="entry name" value="ACP-like"/>
    <property type="match status" value="1"/>
</dbReference>
<keyword evidence="1" id="KW-0596">Phosphopantetheine</keyword>
<dbReference type="PROSITE" id="PS50075">
    <property type="entry name" value="CARRIER"/>
    <property type="match status" value="1"/>
</dbReference>
<dbReference type="Proteomes" id="UP000287144">
    <property type="component" value="Unassembled WGS sequence"/>
</dbReference>
<evidence type="ECO:0000259" key="4">
    <source>
        <dbReference type="PROSITE" id="PS50075"/>
    </source>
</evidence>
<dbReference type="Gene3D" id="3.40.50.720">
    <property type="entry name" value="NAD(P)-binding Rossmann-like Domain"/>
    <property type="match status" value="1"/>
</dbReference>
<dbReference type="AlphaFoldDB" id="A0A428TCZ9"/>
<evidence type="ECO:0000256" key="1">
    <source>
        <dbReference type="ARBA" id="ARBA00022450"/>
    </source>
</evidence>
<organism evidence="5 6">
    <name type="scientific">Fusarium oligoseptatum</name>
    <dbReference type="NCBI Taxonomy" id="2604345"/>
    <lineage>
        <taxon>Eukaryota</taxon>
        <taxon>Fungi</taxon>
        <taxon>Dikarya</taxon>
        <taxon>Ascomycota</taxon>
        <taxon>Pezizomycotina</taxon>
        <taxon>Sordariomycetes</taxon>
        <taxon>Hypocreomycetidae</taxon>
        <taxon>Hypocreales</taxon>
        <taxon>Nectriaceae</taxon>
        <taxon>Fusarium</taxon>
        <taxon>Fusarium solani species complex</taxon>
    </lineage>
</organism>
<dbReference type="GO" id="GO:0006633">
    <property type="term" value="P:fatty acid biosynthetic process"/>
    <property type="evidence" value="ECO:0007669"/>
    <property type="project" value="TreeGrafter"/>
</dbReference>
<comment type="caution">
    <text evidence="5">The sequence shown here is derived from an EMBL/GenBank/DDBJ whole genome shotgun (WGS) entry which is preliminary data.</text>
</comment>
<dbReference type="GO" id="GO:0004312">
    <property type="term" value="F:fatty acid synthase activity"/>
    <property type="evidence" value="ECO:0007669"/>
    <property type="project" value="TreeGrafter"/>
</dbReference>
<dbReference type="PROSITE" id="PS00012">
    <property type="entry name" value="PHOSPHOPANTETHEINE"/>
    <property type="match status" value="1"/>
</dbReference>
<protein>
    <recommendedName>
        <fullName evidence="4">Carrier domain-containing protein</fullName>
    </recommendedName>
</protein>
<dbReference type="Pfam" id="PF23297">
    <property type="entry name" value="ACP_SdgA_C"/>
    <property type="match status" value="1"/>
</dbReference>
<gene>
    <name evidence="5" type="ORF">CEP52_009431</name>
</gene>
<dbReference type="InterPro" id="IPR006162">
    <property type="entry name" value="Ppantetheine_attach_site"/>
</dbReference>
<reference evidence="5 6" key="1">
    <citation type="submission" date="2017-06" db="EMBL/GenBank/DDBJ databases">
        <title>Comparative genomic analysis of Ambrosia Fusariam Clade fungi.</title>
        <authorList>
            <person name="Stajich J.E."/>
            <person name="Carrillo J."/>
            <person name="Kijimoto T."/>
            <person name="Eskalen A."/>
            <person name="O'Donnell K."/>
            <person name="Kasson M."/>
        </authorList>
    </citation>
    <scope>NUCLEOTIDE SEQUENCE [LARGE SCALE GENOMIC DNA]</scope>
    <source>
        <strain evidence="5 6">NRRL62579</strain>
    </source>
</reference>
<keyword evidence="3" id="KW-0560">Oxidoreductase</keyword>
<dbReference type="STRING" id="1325735.A0A428TCZ9"/>
<dbReference type="InterPro" id="IPR036736">
    <property type="entry name" value="ACP-like_sf"/>
</dbReference>
<dbReference type="SUPFAM" id="SSF47336">
    <property type="entry name" value="ACP-like"/>
    <property type="match status" value="1"/>
</dbReference>
<dbReference type="GO" id="GO:0016491">
    <property type="term" value="F:oxidoreductase activity"/>
    <property type="evidence" value="ECO:0007669"/>
    <property type="project" value="UniProtKB-KW"/>
</dbReference>
<name>A0A428TCZ9_9HYPO</name>
<dbReference type="SMART" id="SM00822">
    <property type="entry name" value="PKS_KR"/>
    <property type="match status" value="1"/>
</dbReference>
<dbReference type="InterPro" id="IPR020806">
    <property type="entry name" value="PKS_PP-bd"/>
</dbReference>
<dbReference type="InterPro" id="IPR050091">
    <property type="entry name" value="PKS_NRPS_Biosynth_Enz"/>
</dbReference>
<sequence>MQSGKHMGKLVINCENADALPVVPASLDSFRFPKQATYVLVGGLGGIGRSIGKMMVEIGASNLIFISRSIDSKRQEYVDKLRQLGVTVEVLKCDVSDALALKPLLEDAKQRLPPIKGVINCGMNLKDGIIENMTADRWNDALRPKVQATLNLDLLLKAQLDFFICLSSVAGIVGSRGQSNYNAGNTFQDAFAHSLSESNVQATSLNLSLVTDVGVSTTRNEVFQLLKGGGLIGMDEQDVLKVVRAAVAGRCPPQVVMGLTSGGRLTRQEQSEPYWFSDSRFSPVRAHGMSIVADDAGGESDLNSRLPSMKTLSEVTEATLFDLVGKISQIANISREDIDSSRAVNSYGIDSLSAVEIRTWISKELGASVSVFDIVSNSTMTELVEKIGRASSLVSQSVKM</sequence>
<dbReference type="GO" id="GO:0031177">
    <property type="term" value="F:phosphopantetheine binding"/>
    <property type="evidence" value="ECO:0007669"/>
    <property type="project" value="InterPro"/>
</dbReference>
<dbReference type="InterPro" id="IPR036291">
    <property type="entry name" value="NAD(P)-bd_dom_sf"/>
</dbReference>
<dbReference type="PANTHER" id="PTHR43775:SF37">
    <property type="entry name" value="SI:DKEY-61P9.11"/>
    <property type="match status" value="1"/>
</dbReference>
<dbReference type="InterPro" id="IPR013968">
    <property type="entry name" value="PKS_KR"/>
</dbReference>
<proteinExistence type="predicted"/>
<evidence type="ECO:0000313" key="6">
    <source>
        <dbReference type="Proteomes" id="UP000287144"/>
    </source>
</evidence>
<dbReference type="EMBL" id="NKCK01000099">
    <property type="protein sequence ID" value="RSL99901.1"/>
    <property type="molecule type" value="Genomic_DNA"/>
</dbReference>
<evidence type="ECO:0000313" key="5">
    <source>
        <dbReference type="EMBL" id="RSL99901.1"/>
    </source>
</evidence>
<dbReference type="Pfam" id="PF08659">
    <property type="entry name" value="KR"/>
    <property type="match status" value="1"/>
</dbReference>
<dbReference type="InterPro" id="IPR057326">
    <property type="entry name" value="KR_dom"/>
</dbReference>
<accession>A0A428TCZ9</accession>
<dbReference type="SUPFAM" id="SSF51735">
    <property type="entry name" value="NAD(P)-binding Rossmann-fold domains"/>
    <property type="match status" value="1"/>
</dbReference>